<dbReference type="Proteomes" id="UP000032141">
    <property type="component" value="Chromosome C9"/>
</dbReference>
<sequence>MALSLDLHLTWHCQSLKNCCKSEAAQILSEFHLASNIFMARRAITQQPLWGWLPKEFHHQDLGNLLSIPEEFHHGFKICVVVSRKETMVEDSGRSYCAIYISINGCRVEEIIQSVYIIQSEHLLILHCELLNKEDGMLEQNSKILFEFSTTSQDIDTVH</sequence>
<protein>
    <submittedName>
        <fullName evidence="1">Uncharacterized protein</fullName>
    </submittedName>
</protein>
<reference evidence="1 2" key="1">
    <citation type="journal article" date="2014" name="Genome Biol.">
        <title>Transcriptome and methylome profiling reveals relics of genome dominance in the mesopolyploid Brassica oleracea.</title>
        <authorList>
            <person name="Parkin I.A."/>
            <person name="Koh C."/>
            <person name="Tang H."/>
            <person name="Robinson S.J."/>
            <person name="Kagale S."/>
            <person name="Clarke W.E."/>
            <person name="Town C.D."/>
            <person name="Nixon J."/>
            <person name="Krishnakumar V."/>
            <person name="Bidwell S.L."/>
            <person name="Denoeud F."/>
            <person name="Belcram H."/>
            <person name="Links M.G."/>
            <person name="Just J."/>
            <person name="Clarke C."/>
            <person name="Bender T."/>
            <person name="Huebert T."/>
            <person name="Mason A.S."/>
            <person name="Pires J.C."/>
            <person name="Barker G."/>
            <person name="Moore J."/>
            <person name="Walley P.G."/>
            <person name="Manoli S."/>
            <person name="Batley J."/>
            <person name="Edwards D."/>
            <person name="Nelson M.N."/>
            <person name="Wang X."/>
            <person name="Paterson A.H."/>
            <person name="King G."/>
            <person name="Bancroft I."/>
            <person name="Chalhoub B."/>
            <person name="Sharpe A.G."/>
        </authorList>
    </citation>
    <scope>NUCLEOTIDE SEQUENCE</scope>
    <source>
        <strain evidence="1 2">cv. TO1000</strain>
    </source>
</reference>
<dbReference type="HOGENOM" id="CLU_1663226_0_0_1"/>
<reference evidence="1" key="2">
    <citation type="submission" date="2015-03" db="UniProtKB">
        <authorList>
            <consortium name="EnsemblPlants"/>
        </authorList>
    </citation>
    <scope>IDENTIFICATION</scope>
</reference>
<evidence type="ECO:0000313" key="2">
    <source>
        <dbReference type="Proteomes" id="UP000032141"/>
    </source>
</evidence>
<dbReference type="EnsemblPlants" id="Bo9g035330.1">
    <property type="protein sequence ID" value="Bo9g035330.1"/>
    <property type="gene ID" value="Bo9g035330"/>
</dbReference>
<name>A0A0D3E4J1_BRAOL</name>
<organism evidence="1 2">
    <name type="scientific">Brassica oleracea var. oleracea</name>
    <dbReference type="NCBI Taxonomy" id="109376"/>
    <lineage>
        <taxon>Eukaryota</taxon>
        <taxon>Viridiplantae</taxon>
        <taxon>Streptophyta</taxon>
        <taxon>Embryophyta</taxon>
        <taxon>Tracheophyta</taxon>
        <taxon>Spermatophyta</taxon>
        <taxon>Magnoliopsida</taxon>
        <taxon>eudicotyledons</taxon>
        <taxon>Gunneridae</taxon>
        <taxon>Pentapetalae</taxon>
        <taxon>rosids</taxon>
        <taxon>malvids</taxon>
        <taxon>Brassicales</taxon>
        <taxon>Brassicaceae</taxon>
        <taxon>Brassiceae</taxon>
        <taxon>Brassica</taxon>
    </lineage>
</organism>
<dbReference type="Gramene" id="Bo9g035330.1">
    <property type="protein sequence ID" value="Bo9g035330.1"/>
    <property type="gene ID" value="Bo9g035330"/>
</dbReference>
<evidence type="ECO:0000313" key="1">
    <source>
        <dbReference type="EnsemblPlants" id="Bo9g035330.1"/>
    </source>
</evidence>
<keyword evidence="2" id="KW-1185">Reference proteome</keyword>
<dbReference type="AlphaFoldDB" id="A0A0D3E4J1"/>
<proteinExistence type="predicted"/>
<accession>A0A0D3E4J1</accession>